<evidence type="ECO:0000256" key="1">
    <source>
        <dbReference type="ARBA" id="ARBA00023015"/>
    </source>
</evidence>
<dbReference type="Pfam" id="PF02311">
    <property type="entry name" value="AraC_binding"/>
    <property type="match status" value="1"/>
</dbReference>
<dbReference type="InterPro" id="IPR018062">
    <property type="entry name" value="HTH_AraC-typ_CS"/>
</dbReference>
<dbReference type="InterPro" id="IPR009057">
    <property type="entry name" value="Homeodomain-like_sf"/>
</dbReference>
<comment type="caution">
    <text evidence="6">The sequence shown here is derived from an EMBL/GenBank/DDBJ whole genome shotgun (WGS) entry which is preliminary data.</text>
</comment>
<dbReference type="PROSITE" id="PS00041">
    <property type="entry name" value="HTH_ARAC_FAMILY_1"/>
    <property type="match status" value="1"/>
</dbReference>
<dbReference type="SUPFAM" id="SSF46689">
    <property type="entry name" value="Homeodomain-like"/>
    <property type="match status" value="2"/>
</dbReference>
<accession>A0A4R1GJS0</accession>
<dbReference type="PROSITE" id="PS01124">
    <property type="entry name" value="HTH_ARAC_FAMILY_2"/>
    <property type="match status" value="1"/>
</dbReference>
<dbReference type="InterPro" id="IPR018060">
    <property type="entry name" value="HTH_AraC"/>
</dbReference>
<feature type="domain" description="HTH araC/xylS-type" evidence="5">
    <location>
        <begin position="171"/>
        <end position="269"/>
    </location>
</feature>
<evidence type="ECO:0000256" key="3">
    <source>
        <dbReference type="ARBA" id="ARBA00023159"/>
    </source>
</evidence>
<dbReference type="Gene3D" id="1.10.10.60">
    <property type="entry name" value="Homeodomain-like"/>
    <property type="match status" value="1"/>
</dbReference>
<name>A0A4R1GJS0_9GAMM</name>
<dbReference type="InterPro" id="IPR020449">
    <property type="entry name" value="Tscrpt_reg_AraC-type_HTH"/>
</dbReference>
<dbReference type="RefSeq" id="WP_132287378.1">
    <property type="nucleotide sequence ID" value="NZ_SMFU01000007.1"/>
</dbReference>
<keyword evidence="4" id="KW-0804">Transcription</keyword>
<organism evidence="6 7">
    <name type="scientific">Marinobacterium mangrovicola</name>
    <dbReference type="NCBI Taxonomy" id="1476959"/>
    <lineage>
        <taxon>Bacteria</taxon>
        <taxon>Pseudomonadati</taxon>
        <taxon>Pseudomonadota</taxon>
        <taxon>Gammaproteobacteria</taxon>
        <taxon>Oceanospirillales</taxon>
        <taxon>Oceanospirillaceae</taxon>
        <taxon>Marinobacterium</taxon>
    </lineage>
</organism>
<evidence type="ECO:0000256" key="2">
    <source>
        <dbReference type="ARBA" id="ARBA00023125"/>
    </source>
</evidence>
<dbReference type="SMART" id="SM00342">
    <property type="entry name" value="HTH_ARAC"/>
    <property type="match status" value="1"/>
</dbReference>
<reference evidence="6 7" key="1">
    <citation type="submission" date="2019-03" db="EMBL/GenBank/DDBJ databases">
        <title>Genomic Encyclopedia of Archaeal and Bacterial Type Strains, Phase II (KMG-II): from individual species to whole genera.</title>
        <authorList>
            <person name="Goeker M."/>
        </authorList>
    </citation>
    <scope>NUCLEOTIDE SEQUENCE [LARGE SCALE GENOMIC DNA]</scope>
    <source>
        <strain evidence="6 7">DSM 27697</strain>
    </source>
</reference>
<evidence type="ECO:0000313" key="6">
    <source>
        <dbReference type="EMBL" id="TCK08554.1"/>
    </source>
</evidence>
<dbReference type="InterPro" id="IPR050204">
    <property type="entry name" value="AraC_XylS_family_regulators"/>
</dbReference>
<dbReference type="Pfam" id="PF12833">
    <property type="entry name" value="HTH_18"/>
    <property type="match status" value="1"/>
</dbReference>
<dbReference type="PANTHER" id="PTHR46796:SF2">
    <property type="entry name" value="TRANSCRIPTIONAL REGULATORY PROTEIN"/>
    <property type="match status" value="1"/>
</dbReference>
<evidence type="ECO:0000313" key="7">
    <source>
        <dbReference type="Proteomes" id="UP000294546"/>
    </source>
</evidence>
<protein>
    <submittedName>
        <fullName evidence="6">AraC family transcriptional regulator</fullName>
    </submittedName>
</protein>
<dbReference type="InterPro" id="IPR037923">
    <property type="entry name" value="HTH-like"/>
</dbReference>
<gene>
    <name evidence="6" type="ORF">CLV83_0641</name>
</gene>
<dbReference type="EMBL" id="SMFU01000007">
    <property type="protein sequence ID" value="TCK08554.1"/>
    <property type="molecule type" value="Genomic_DNA"/>
</dbReference>
<sequence>MTSSENLWLKRSPVLPAVEMRLAANSSACYRAHSHDEFSFGLIDQGAALYQNRDQLNRIGGGSLVTINPSDLHACNPDEGRWSYRMLFVDTQWMGKLQRELSPSSSDYQPFTEVLADRPEISNDFNRLYRVVDGTGGALEAETELITFLSPFFSTEKLDASREASPPNSLRRVSELLTDNLAANLSLEQLCQEAALNRYQLIRLFRKHYGQPPHAYQIDQRIKKARTLLRDQTARLDDVASQLGFADQSHFHRHFKQRLAMTPGTYQSFWG</sequence>
<keyword evidence="7" id="KW-1185">Reference proteome</keyword>
<keyword evidence="2" id="KW-0238">DNA-binding</keyword>
<keyword evidence="1" id="KW-0805">Transcription regulation</keyword>
<dbReference type="GO" id="GO:0043565">
    <property type="term" value="F:sequence-specific DNA binding"/>
    <property type="evidence" value="ECO:0007669"/>
    <property type="project" value="InterPro"/>
</dbReference>
<proteinExistence type="predicted"/>
<evidence type="ECO:0000256" key="4">
    <source>
        <dbReference type="ARBA" id="ARBA00023163"/>
    </source>
</evidence>
<dbReference type="InterPro" id="IPR003313">
    <property type="entry name" value="AraC-bd"/>
</dbReference>
<evidence type="ECO:0000259" key="5">
    <source>
        <dbReference type="PROSITE" id="PS01124"/>
    </source>
</evidence>
<dbReference type="OrthoDB" id="9809338at2"/>
<dbReference type="PRINTS" id="PR00032">
    <property type="entry name" value="HTHARAC"/>
</dbReference>
<dbReference type="SUPFAM" id="SSF51215">
    <property type="entry name" value="Regulatory protein AraC"/>
    <property type="match status" value="1"/>
</dbReference>
<dbReference type="Proteomes" id="UP000294546">
    <property type="component" value="Unassembled WGS sequence"/>
</dbReference>
<dbReference type="PANTHER" id="PTHR46796">
    <property type="entry name" value="HTH-TYPE TRANSCRIPTIONAL ACTIVATOR RHAS-RELATED"/>
    <property type="match status" value="1"/>
</dbReference>
<dbReference type="AlphaFoldDB" id="A0A4R1GJS0"/>
<keyword evidence="3" id="KW-0010">Activator</keyword>
<dbReference type="GO" id="GO:0003700">
    <property type="term" value="F:DNA-binding transcription factor activity"/>
    <property type="evidence" value="ECO:0007669"/>
    <property type="project" value="InterPro"/>
</dbReference>